<keyword evidence="1" id="KW-0175">Coiled coil</keyword>
<feature type="compositionally biased region" description="Polar residues" evidence="2">
    <location>
        <begin position="272"/>
        <end position="283"/>
    </location>
</feature>
<accession>A0A4Y7QM68</accession>
<reference evidence="4 5" key="1">
    <citation type="submission" date="2018-06" db="EMBL/GenBank/DDBJ databases">
        <title>A transcriptomic atlas of mushroom development highlights an independent origin of complex multicellularity.</title>
        <authorList>
            <consortium name="DOE Joint Genome Institute"/>
            <person name="Krizsan K."/>
            <person name="Almasi E."/>
            <person name="Merenyi Z."/>
            <person name="Sahu N."/>
            <person name="Viragh M."/>
            <person name="Koszo T."/>
            <person name="Mondo S."/>
            <person name="Kiss B."/>
            <person name="Balint B."/>
            <person name="Kues U."/>
            <person name="Barry K."/>
            <person name="Hegedus J.C."/>
            <person name="Henrissat B."/>
            <person name="Johnson J."/>
            <person name="Lipzen A."/>
            <person name="Ohm R."/>
            <person name="Nagy I."/>
            <person name="Pangilinan J."/>
            <person name="Yan J."/>
            <person name="Xiong Y."/>
            <person name="Grigoriev I.V."/>
            <person name="Hibbett D.S."/>
            <person name="Nagy L.G."/>
        </authorList>
    </citation>
    <scope>NUCLEOTIDE SEQUENCE [LARGE SCALE GENOMIC DNA]</scope>
    <source>
        <strain evidence="4 5">SZMC22713</strain>
    </source>
</reference>
<dbReference type="InterPro" id="IPR033338">
    <property type="entry name" value="Spc105/Spc7"/>
</dbReference>
<dbReference type="InterPro" id="IPR040850">
    <property type="entry name" value="Knl1_RWD_C"/>
</dbReference>
<dbReference type="GO" id="GO:0000776">
    <property type="term" value="C:kinetochore"/>
    <property type="evidence" value="ECO:0007669"/>
    <property type="project" value="TreeGrafter"/>
</dbReference>
<feature type="region of interest" description="Disordered" evidence="2">
    <location>
        <begin position="353"/>
        <end position="391"/>
    </location>
</feature>
<feature type="region of interest" description="Disordered" evidence="2">
    <location>
        <begin position="1"/>
        <end position="47"/>
    </location>
</feature>
<feature type="region of interest" description="Disordered" evidence="2">
    <location>
        <begin position="245"/>
        <end position="287"/>
    </location>
</feature>
<feature type="compositionally biased region" description="Polar residues" evidence="2">
    <location>
        <begin position="1"/>
        <end position="17"/>
    </location>
</feature>
<keyword evidence="5" id="KW-1185">Reference proteome</keyword>
<evidence type="ECO:0000256" key="2">
    <source>
        <dbReference type="SAM" id="MobiDB-lite"/>
    </source>
</evidence>
<feature type="region of interest" description="Disordered" evidence="2">
    <location>
        <begin position="474"/>
        <end position="630"/>
    </location>
</feature>
<feature type="coiled-coil region" evidence="1">
    <location>
        <begin position="833"/>
        <end position="941"/>
    </location>
</feature>
<feature type="compositionally biased region" description="Acidic residues" evidence="2">
    <location>
        <begin position="218"/>
        <end position="230"/>
    </location>
</feature>
<dbReference type="PANTHER" id="PTHR28260:SF1">
    <property type="entry name" value="SPINDLE POLE BODY COMPONENT SPC105"/>
    <property type="match status" value="1"/>
</dbReference>
<protein>
    <recommendedName>
        <fullName evidence="3">Spc7 kinetochore protein domain-containing protein</fullName>
    </recommendedName>
</protein>
<dbReference type="GO" id="GO:0007094">
    <property type="term" value="P:mitotic spindle assembly checkpoint signaling"/>
    <property type="evidence" value="ECO:0007669"/>
    <property type="project" value="TreeGrafter"/>
</dbReference>
<feature type="compositionally biased region" description="Polar residues" evidence="2">
    <location>
        <begin position="538"/>
        <end position="557"/>
    </location>
</feature>
<feature type="compositionally biased region" description="Polar residues" evidence="2">
    <location>
        <begin position="475"/>
        <end position="488"/>
    </location>
</feature>
<dbReference type="AlphaFoldDB" id="A0A4Y7QM68"/>
<dbReference type="InterPro" id="IPR013253">
    <property type="entry name" value="Spc7_domain"/>
</dbReference>
<dbReference type="PANTHER" id="PTHR28260">
    <property type="entry name" value="SPINDLE POLE BODY COMPONENT SPC105"/>
    <property type="match status" value="1"/>
</dbReference>
<feature type="compositionally biased region" description="Polar residues" evidence="2">
    <location>
        <begin position="353"/>
        <end position="381"/>
    </location>
</feature>
<dbReference type="OrthoDB" id="5592879at2759"/>
<evidence type="ECO:0000259" key="3">
    <source>
        <dbReference type="SMART" id="SM00787"/>
    </source>
</evidence>
<dbReference type="SMART" id="SM00787">
    <property type="entry name" value="Spc7"/>
    <property type="match status" value="1"/>
</dbReference>
<feature type="domain" description="Spc7 kinetochore protein" evidence="3">
    <location>
        <begin position="649"/>
        <end position="967"/>
    </location>
</feature>
<gene>
    <name evidence="4" type="ORF">BD410DRAFT_781291</name>
</gene>
<dbReference type="EMBL" id="ML170157">
    <property type="protein sequence ID" value="TDL28754.1"/>
    <property type="molecule type" value="Genomic_DNA"/>
</dbReference>
<dbReference type="GO" id="GO:0034501">
    <property type="term" value="P:protein localization to kinetochore"/>
    <property type="evidence" value="ECO:0007669"/>
    <property type="project" value="TreeGrafter"/>
</dbReference>
<proteinExistence type="predicted"/>
<name>A0A4Y7QM68_9AGAM</name>
<dbReference type="GO" id="GO:1990758">
    <property type="term" value="P:mitotic sister chromatid biorientation"/>
    <property type="evidence" value="ECO:0007669"/>
    <property type="project" value="TreeGrafter"/>
</dbReference>
<dbReference type="VEuPathDB" id="FungiDB:BD410DRAFT_781291"/>
<dbReference type="Proteomes" id="UP000294933">
    <property type="component" value="Unassembled WGS sequence"/>
</dbReference>
<feature type="compositionally biased region" description="Low complexity" evidence="2">
    <location>
        <begin position="135"/>
        <end position="144"/>
    </location>
</feature>
<dbReference type="STRING" id="50990.A0A4Y7QM68"/>
<feature type="compositionally biased region" description="Polar residues" evidence="2">
    <location>
        <begin position="567"/>
        <end position="585"/>
    </location>
</feature>
<feature type="non-terminal residue" evidence="4">
    <location>
        <position position="1145"/>
    </location>
</feature>
<organism evidence="4 5">
    <name type="scientific">Rickenella mellea</name>
    <dbReference type="NCBI Taxonomy" id="50990"/>
    <lineage>
        <taxon>Eukaryota</taxon>
        <taxon>Fungi</taxon>
        <taxon>Dikarya</taxon>
        <taxon>Basidiomycota</taxon>
        <taxon>Agaricomycotina</taxon>
        <taxon>Agaricomycetes</taxon>
        <taxon>Hymenochaetales</taxon>
        <taxon>Rickenellaceae</taxon>
        <taxon>Rickenella</taxon>
    </lineage>
</organism>
<sequence>MRPRRQSISFQPSSSKIAQDVRGKKRSQSMAPGDNRRPMPPPRSILKPPIALNYELGAHDGTSSISAAPLSNGTAAVSSNEEMAVSMELTEDVRAREFRAEVHDNISRKSLGRRVSFASHAHVRVFEAQEQNTNSSGAPSSSPSPSSPPVEPPTGSTPHVSNENDYPGRRVSAAPRPSIPYSENGEASMSMDEGDEAPSPLPNSIFFPSNAGRNNLQDADDDDERSQDEDDDMDITEAIALKMHRKRSLSLASQPVGPNKRTSFIPRRRSSTKFAQPSDTPADTNADDENAMEFTIPLNKALKKPQPPSDAWLALQAMTHSGVNPEARDVESGSQADDMDLNSAISRLSNARTSLGLNGNSENHNEGNDSQEITASFTSSEESLDGDRLDIGDRTMNITNLLGDIREMGRIGDDDVTMSGAGSNAVHSDYARVLPPPLSATSDSVSRERQSHGLNGAVSTEAQMSPQPRLGVFSAPQTLTTQPPSLGNSSPPFVTQPPPPRPSSPVKKRPSIADGENMDRSGSPAKKLLHDVDASDSARPNITPKTTPFSPSKSRINVPSDAANAGGTKTTSNVRRPSGYFSQRKSAAAASQAPTVSDQNSIYPREALKDRGNQENIDTNEEIPASPTKLITPHTEIEEVTDQWRFEVEDDEYETDEDNGPPISIEQFFMMTGVKFMDELTIPRRSTVCPSQLHRSVQDGEDLPSISEFVTAMNVNIPQLELYSWVAKDLQKWIDDSKIIYAQAEEEAAKMTPGLFREFSRANEEDRAELLHQLKLIKANNHSTAKAQWYDWKYQWITNLQEMAEKAKVQLQSDDAVISKFISQAEDILPSLREKHAQILQEYEQERLEVEEIESSDPTYLAELKVTIDEQNSTLEDFRAEVTEGQAKLERLTEKLAELDLQKRENVEAIEEARRMIHVHKNSTRAEVFRLKDELESLQALHLWQATQIHPHTIEFIYDNHFRVVIPCMKFKPVASRIDVFGLKGEMQRYDPFPALTKYAIEHAKRLSFDDRPYNTKQVLERLGDFWASLAQIRSQLKFLGIKYPLSIDTGTLDGAELSGALRATASILFPKPMSKALVSFVFKSEMVETWPMSIRSIGCEVQVVYGTAESEIIKNAIMDRLDQATVEDNHACLLDACVEATTRY</sequence>
<evidence type="ECO:0000313" key="5">
    <source>
        <dbReference type="Proteomes" id="UP000294933"/>
    </source>
</evidence>
<dbReference type="Pfam" id="PF08317">
    <property type="entry name" value="Spc7"/>
    <property type="match status" value="1"/>
</dbReference>
<feature type="compositionally biased region" description="Pro residues" evidence="2">
    <location>
        <begin position="494"/>
        <end position="503"/>
    </location>
</feature>
<feature type="region of interest" description="Disordered" evidence="2">
    <location>
        <begin position="127"/>
        <end position="230"/>
    </location>
</feature>
<dbReference type="Pfam" id="PF18210">
    <property type="entry name" value="Knl1_RWD_C"/>
    <property type="match status" value="1"/>
</dbReference>
<evidence type="ECO:0000256" key="1">
    <source>
        <dbReference type="SAM" id="Coils"/>
    </source>
</evidence>
<evidence type="ECO:0000313" key="4">
    <source>
        <dbReference type="EMBL" id="TDL28754.1"/>
    </source>
</evidence>
<feature type="region of interest" description="Disordered" evidence="2">
    <location>
        <begin position="432"/>
        <end position="453"/>
    </location>
</feature>